<evidence type="ECO:0000259" key="2">
    <source>
        <dbReference type="SMART" id="SM00955"/>
    </source>
</evidence>
<dbReference type="GO" id="GO:0000932">
    <property type="term" value="C:P-body"/>
    <property type="evidence" value="ECO:0007669"/>
    <property type="project" value="TreeGrafter"/>
</dbReference>
<dbReference type="PANTHER" id="PTHR23355">
    <property type="entry name" value="RIBONUCLEASE"/>
    <property type="match status" value="1"/>
</dbReference>
<feature type="compositionally biased region" description="Low complexity" evidence="1">
    <location>
        <begin position="597"/>
        <end position="624"/>
    </location>
</feature>
<dbReference type="EMBL" id="HBGU01052998">
    <property type="protein sequence ID" value="CAD9499919.1"/>
    <property type="molecule type" value="Transcribed_RNA"/>
</dbReference>
<name>A0A6U7IBS1_9EUKA</name>
<reference evidence="3" key="1">
    <citation type="submission" date="2021-01" db="EMBL/GenBank/DDBJ databases">
        <authorList>
            <person name="Corre E."/>
            <person name="Pelletier E."/>
            <person name="Niang G."/>
            <person name="Scheremetjew M."/>
            <person name="Finn R."/>
            <person name="Kale V."/>
            <person name="Holt S."/>
            <person name="Cochrane G."/>
            <person name="Meng A."/>
            <person name="Brown T."/>
            <person name="Cohen L."/>
        </authorList>
    </citation>
    <scope>NUCLEOTIDE SEQUENCE</scope>
    <source>
        <strain evidence="3">UTEX LB 985</strain>
    </source>
</reference>
<protein>
    <recommendedName>
        <fullName evidence="2">RNB domain-containing protein</fullName>
    </recommendedName>
</protein>
<dbReference type="InterPro" id="IPR050180">
    <property type="entry name" value="RNR_Ribonuclease"/>
</dbReference>
<evidence type="ECO:0000313" key="4">
    <source>
        <dbReference type="EMBL" id="CAD9499919.1"/>
    </source>
</evidence>
<dbReference type="GO" id="GO:0003723">
    <property type="term" value="F:RNA binding"/>
    <property type="evidence" value="ECO:0007669"/>
    <property type="project" value="InterPro"/>
</dbReference>
<dbReference type="SUPFAM" id="SSF50249">
    <property type="entry name" value="Nucleic acid-binding proteins"/>
    <property type="match status" value="1"/>
</dbReference>
<evidence type="ECO:0000256" key="1">
    <source>
        <dbReference type="SAM" id="MobiDB-lite"/>
    </source>
</evidence>
<sequence length="842" mass="90843">MVFRQQVVVLLPLVTGWSSGPHFKQLPSLNAHVRVVPPMAVAPASGLLTPGSAVEVWHEGRLVVGNFRESMVRSKSCALIVELSCGRRIKVDGGQLVDVWPPDGMGHSGPRSPNDWAVLQRQCAALLAELPPHMLDLRPLWKRMLAEKGAKKLRIDSERVAQELFSSPHHSGAAPEARLAQRLAAGQLLADERTLFKRLPVQITASGSDGDQSGEGSGGTCELRWTHGGFRVLPRSTASSLAEVALIQAMKERLAVMRAGPVQLEHAPAAERLVRTGEGVGRVWPPATLPLLAEVELVALGLSKASKQIERVLGAFSLLPANATGAQKLLLDVGQWVAGEADAEARLGYSSGQWIDPFPREALAEGESMATAVNRRRAELKLTPPPPLPSGAAAAASGGGPASGSSWLSRLLLPPEVEGCVAGTDDESSLGSLHGRVDLRSRFPRAYAIDTDKTDFRDDAVSYDVITGTLSVHIADLTNVVPPGSLLDDVARLRLQTIYTGGMPLHMLPPPLLRYCCLSAKLPNECLSAVISLDAFGRVRHSRLVRSVVPPVRTLTYEEVDRLLTDTSIDSEVHRELRAIASITRRRACNRHRVRQGKAGAAQTGAARGPRYATSSPATSSPASVRWRHVAADHSWRPEIVPQTEAHTVVDEVLSIFSYAARGAAKRHNLLRLPQMENRRIATAPLRRYADLIAQRQLCAVLCGSPGMPASEVAAIERWIRAKQSDMATQQPQPQMLRALESHCARQATVSGSDFAVLEGTVVKTGVAPEARTSRGNAPTKQPPSRVEVEIRLHAGGVSAVATARTASQARRATRLQQGDVLQVRLRSVDTRRGRVEVELID</sequence>
<feature type="region of interest" description="Disordered" evidence="1">
    <location>
        <begin position="591"/>
        <end position="624"/>
    </location>
</feature>
<dbReference type="SMART" id="SM00955">
    <property type="entry name" value="RNB"/>
    <property type="match status" value="1"/>
</dbReference>
<feature type="domain" description="RNB" evidence="2">
    <location>
        <begin position="436"/>
        <end position="704"/>
    </location>
</feature>
<feature type="region of interest" description="Disordered" evidence="1">
    <location>
        <begin position="381"/>
        <end position="401"/>
    </location>
</feature>
<dbReference type="EMBL" id="HBGU01052997">
    <property type="protein sequence ID" value="CAD9499915.1"/>
    <property type="molecule type" value="Transcribed_RNA"/>
</dbReference>
<dbReference type="GO" id="GO:0000175">
    <property type="term" value="F:3'-5'-RNA exonuclease activity"/>
    <property type="evidence" value="ECO:0007669"/>
    <property type="project" value="TreeGrafter"/>
</dbReference>
<dbReference type="PANTHER" id="PTHR23355:SF55">
    <property type="entry name" value="RIBONUCLEASE II_R DOMAIN-CONTAINING PROTEIN"/>
    <property type="match status" value="1"/>
</dbReference>
<dbReference type="AlphaFoldDB" id="A0A6U7IBS1"/>
<dbReference type="InterPro" id="IPR001900">
    <property type="entry name" value="RNase_II/R"/>
</dbReference>
<organism evidence="3">
    <name type="scientific">Haptolina brevifila</name>
    <dbReference type="NCBI Taxonomy" id="156173"/>
    <lineage>
        <taxon>Eukaryota</taxon>
        <taxon>Haptista</taxon>
        <taxon>Haptophyta</taxon>
        <taxon>Prymnesiophyceae</taxon>
        <taxon>Prymnesiales</taxon>
        <taxon>Prymnesiaceae</taxon>
        <taxon>Haptolina</taxon>
    </lineage>
</organism>
<accession>A0A6U7IBS1</accession>
<proteinExistence type="predicted"/>
<dbReference type="Pfam" id="PF00773">
    <property type="entry name" value="RNB"/>
    <property type="match status" value="1"/>
</dbReference>
<gene>
    <name evidence="3" type="ORF">CBRE1094_LOCUS28946</name>
    <name evidence="4" type="ORF">CBRE1094_LOCUS28947</name>
</gene>
<evidence type="ECO:0000313" key="3">
    <source>
        <dbReference type="EMBL" id="CAD9499915.1"/>
    </source>
</evidence>
<dbReference type="InterPro" id="IPR012340">
    <property type="entry name" value="NA-bd_OB-fold"/>
</dbReference>
<dbReference type="GO" id="GO:0006402">
    <property type="term" value="P:mRNA catabolic process"/>
    <property type="evidence" value="ECO:0007669"/>
    <property type="project" value="TreeGrafter"/>
</dbReference>